<sequence length="322" mass="34523">MTQTSHADALDAAAGPARDLPPGRPSGTPGRRLLRALAPLPWILPATALIAFVVIWPVVSMIQTAFEKYSSYGIDLGSAGGANFSTLFNETDLPGVIIRTVLWVVVVVTLTVLVSLGVSQLFNKEFPGRKVARWALIAPWAASVVMTSIIFKWMLDPSNGPIVVLLHDLGIIKQYNSTNYLGGQFSAFCWEMGVAVFVSVPFTTYALLAGLQSIPAEVYEAAKLDGAGPVRTYLSITLPLLRPALLVAALINIMNVFNSYPIIYELTGGGPGNETSTTTVFMLTLKSTSIGEAAAMSVVNFGFIIVIVLLFLRASKWNSAED</sequence>
<organism evidence="10 11">
    <name type="scientific">Streptacidiphilus cavernicola</name>
    <dbReference type="NCBI Taxonomy" id="3342716"/>
    <lineage>
        <taxon>Bacteria</taxon>
        <taxon>Bacillati</taxon>
        <taxon>Actinomycetota</taxon>
        <taxon>Actinomycetes</taxon>
        <taxon>Kitasatosporales</taxon>
        <taxon>Streptomycetaceae</taxon>
        <taxon>Streptacidiphilus</taxon>
    </lineage>
</organism>
<evidence type="ECO:0000256" key="5">
    <source>
        <dbReference type="ARBA" id="ARBA00022989"/>
    </source>
</evidence>
<evidence type="ECO:0000259" key="9">
    <source>
        <dbReference type="PROSITE" id="PS50928"/>
    </source>
</evidence>
<dbReference type="Pfam" id="PF00528">
    <property type="entry name" value="BPD_transp_1"/>
    <property type="match status" value="1"/>
</dbReference>
<feature type="domain" description="ABC transmembrane type-1" evidence="9">
    <location>
        <begin position="97"/>
        <end position="311"/>
    </location>
</feature>
<feature type="transmembrane region" description="Helical" evidence="7">
    <location>
        <begin position="232"/>
        <end position="254"/>
    </location>
</feature>
<protein>
    <submittedName>
        <fullName evidence="10">Carbohydrate ABC transporter permease</fullName>
    </submittedName>
</protein>
<name>A0ABV6VP83_9ACTN</name>
<dbReference type="EMBL" id="JBHFAB010000001">
    <property type="protein sequence ID" value="MFC1415372.1"/>
    <property type="molecule type" value="Genomic_DNA"/>
</dbReference>
<dbReference type="PANTHER" id="PTHR30193">
    <property type="entry name" value="ABC TRANSPORTER PERMEASE PROTEIN"/>
    <property type="match status" value="1"/>
</dbReference>
<evidence type="ECO:0000256" key="7">
    <source>
        <dbReference type="RuleBase" id="RU363032"/>
    </source>
</evidence>
<dbReference type="InterPro" id="IPR051393">
    <property type="entry name" value="ABC_transporter_permease"/>
</dbReference>
<dbReference type="Proteomes" id="UP001592531">
    <property type="component" value="Unassembled WGS sequence"/>
</dbReference>
<dbReference type="InterPro" id="IPR035906">
    <property type="entry name" value="MetI-like_sf"/>
</dbReference>
<feature type="compositionally biased region" description="Low complexity" evidence="8">
    <location>
        <begin position="10"/>
        <end position="25"/>
    </location>
</feature>
<evidence type="ECO:0000313" key="10">
    <source>
        <dbReference type="EMBL" id="MFC1415372.1"/>
    </source>
</evidence>
<dbReference type="PANTHER" id="PTHR30193:SF37">
    <property type="entry name" value="INNER MEMBRANE ABC TRANSPORTER PERMEASE PROTEIN YCJO"/>
    <property type="match status" value="1"/>
</dbReference>
<feature type="transmembrane region" description="Helical" evidence="7">
    <location>
        <begin position="185"/>
        <end position="211"/>
    </location>
</feature>
<keyword evidence="2 7" id="KW-0813">Transport</keyword>
<feature type="transmembrane region" description="Helical" evidence="7">
    <location>
        <begin position="134"/>
        <end position="155"/>
    </location>
</feature>
<proteinExistence type="inferred from homology"/>
<keyword evidence="6 7" id="KW-0472">Membrane</keyword>
<keyword evidence="5 7" id="KW-1133">Transmembrane helix</keyword>
<keyword evidence="3" id="KW-1003">Cell membrane</keyword>
<keyword evidence="4 7" id="KW-0812">Transmembrane</keyword>
<feature type="transmembrane region" description="Helical" evidence="7">
    <location>
        <begin position="96"/>
        <end position="122"/>
    </location>
</feature>
<keyword evidence="11" id="KW-1185">Reference proteome</keyword>
<comment type="caution">
    <text evidence="10">The sequence shown here is derived from an EMBL/GenBank/DDBJ whole genome shotgun (WGS) entry which is preliminary data.</text>
</comment>
<gene>
    <name evidence="10" type="ORF">ACEZDE_01735</name>
</gene>
<dbReference type="RefSeq" id="WP_380530936.1">
    <property type="nucleotide sequence ID" value="NZ_JBHFAB010000001.1"/>
</dbReference>
<evidence type="ECO:0000256" key="2">
    <source>
        <dbReference type="ARBA" id="ARBA00022448"/>
    </source>
</evidence>
<dbReference type="PROSITE" id="PS50928">
    <property type="entry name" value="ABC_TM1"/>
    <property type="match status" value="1"/>
</dbReference>
<evidence type="ECO:0000256" key="1">
    <source>
        <dbReference type="ARBA" id="ARBA00004651"/>
    </source>
</evidence>
<feature type="transmembrane region" description="Helical" evidence="7">
    <location>
        <begin position="293"/>
        <end position="312"/>
    </location>
</feature>
<dbReference type="InterPro" id="IPR000515">
    <property type="entry name" value="MetI-like"/>
</dbReference>
<feature type="region of interest" description="Disordered" evidence="8">
    <location>
        <begin position="1"/>
        <end position="25"/>
    </location>
</feature>
<dbReference type="CDD" id="cd06261">
    <property type="entry name" value="TM_PBP2"/>
    <property type="match status" value="1"/>
</dbReference>
<dbReference type="SUPFAM" id="SSF161098">
    <property type="entry name" value="MetI-like"/>
    <property type="match status" value="1"/>
</dbReference>
<evidence type="ECO:0000256" key="4">
    <source>
        <dbReference type="ARBA" id="ARBA00022692"/>
    </source>
</evidence>
<comment type="subcellular location">
    <subcellularLocation>
        <location evidence="1 7">Cell membrane</location>
        <topology evidence="1 7">Multi-pass membrane protein</topology>
    </subcellularLocation>
</comment>
<evidence type="ECO:0000256" key="8">
    <source>
        <dbReference type="SAM" id="MobiDB-lite"/>
    </source>
</evidence>
<reference evidence="10 11" key="1">
    <citation type="submission" date="2024-09" db="EMBL/GenBank/DDBJ databases">
        <authorList>
            <person name="Lee S.D."/>
        </authorList>
    </citation>
    <scope>NUCLEOTIDE SEQUENCE [LARGE SCALE GENOMIC DNA]</scope>
    <source>
        <strain evidence="10 11">N8-3</strain>
    </source>
</reference>
<accession>A0ABV6VP83</accession>
<comment type="similarity">
    <text evidence="7">Belongs to the binding-protein-dependent transport system permease family.</text>
</comment>
<dbReference type="Gene3D" id="1.10.3720.10">
    <property type="entry name" value="MetI-like"/>
    <property type="match status" value="1"/>
</dbReference>
<feature type="transmembrane region" description="Helical" evidence="7">
    <location>
        <begin position="40"/>
        <end position="59"/>
    </location>
</feature>
<evidence type="ECO:0000256" key="6">
    <source>
        <dbReference type="ARBA" id="ARBA00023136"/>
    </source>
</evidence>
<evidence type="ECO:0000256" key="3">
    <source>
        <dbReference type="ARBA" id="ARBA00022475"/>
    </source>
</evidence>
<evidence type="ECO:0000313" key="11">
    <source>
        <dbReference type="Proteomes" id="UP001592531"/>
    </source>
</evidence>